<reference evidence="4 5" key="1">
    <citation type="submission" date="2018-04" db="EMBL/GenBank/DDBJ databases">
        <title>The genome of golden apple snail Pomacea canaliculata provides insight into stress tolerance and invasive adaptation.</title>
        <authorList>
            <person name="Liu C."/>
            <person name="Liu B."/>
            <person name="Ren Y."/>
            <person name="Zhang Y."/>
            <person name="Wang H."/>
            <person name="Li S."/>
            <person name="Jiang F."/>
            <person name="Yin L."/>
            <person name="Zhang G."/>
            <person name="Qian W."/>
            <person name="Fan W."/>
        </authorList>
    </citation>
    <scope>NUCLEOTIDE SEQUENCE [LARGE SCALE GENOMIC DNA]</scope>
    <source>
        <strain evidence="4">SZHN2017</strain>
        <tissue evidence="4">Muscle</tissue>
    </source>
</reference>
<feature type="signal peptide" evidence="3">
    <location>
        <begin position="1"/>
        <end position="45"/>
    </location>
</feature>
<evidence type="ECO:0000313" key="4">
    <source>
        <dbReference type="EMBL" id="PVD24058.1"/>
    </source>
</evidence>
<feature type="chain" id="PRO_5015781298" description="Immunoglobulin subtype domain-containing protein" evidence="3">
    <location>
        <begin position="46"/>
        <end position="393"/>
    </location>
</feature>
<accession>A0A2T7NSC6</accession>
<keyword evidence="2" id="KW-1133">Transmembrane helix</keyword>
<gene>
    <name evidence="4" type="ORF">C0Q70_14528</name>
</gene>
<name>A0A2T7NSC6_POMCA</name>
<feature type="transmembrane region" description="Helical" evidence="2">
    <location>
        <begin position="329"/>
        <end position="347"/>
    </location>
</feature>
<proteinExistence type="predicted"/>
<keyword evidence="2" id="KW-0472">Membrane</keyword>
<keyword evidence="5" id="KW-1185">Reference proteome</keyword>
<evidence type="ECO:0008006" key="6">
    <source>
        <dbReference type="Google" id="ProtNLM"/>
    </source>
</evidence>
<organism evidence="4 5">
    <name type="scientific">Pomacea canaliculata</name>
    <name type="common">Golden apple snail</name>
    <dbReference type="NCBI Taxonomy" id="400727"/>
    <lineage>
        <taxon>Eukaryota</taxon>
        <taxon>Metazoa</taxon>
        <taxon>Spiralia</taxon>
        <taxon>Lophotrochozoa</taxon>
        <taxon>Mollusca</taxon>
        <taxon>Gastropoda</taxon>
        <taxon>Caenogastropoda</taxon>
        <taxon>Architaenioglossa</taxon>
        <taxon>Ampullarioidea</taxon>
        <taxon>Ampullariidae</taxon>
        <taxon>Pomacea</taxon>
    </lineage>
</organism>
<sequence length="393" mass="43579">MQACRRRITDSSAHNTSGPVSPHTMTATCVTVLVMVALLPWTACSQDQGGPVNSTCLVRDSGEERNSSVVTCQFPTEISNFRVDLYHENGSSRDPVIVCSPCHVAEEFSGLITLLFPDNQTADTWSFEVLGSRDTAGRYTCHGGQWLETFQSLPCSIPFTLEDTASNAASINITKDNSRSSNEILLWILIPTLNIFLVVSSVTILCCFLYRCRLLMCIRETTACKEQYAYQAASRGSLLCSVEPRFQKLITLKFPDTTKEGDTWKFEVQRSKETAGIYTCLGLRGAASFHSTPCNITDTPEEYFLSSSTTTDAPAGRLYPSQNKGIDSLYALFVIPIVCGLIVIILYRKPCVRKAVMKRMTCTRGRNSSEDQSTQMDRLHKSGKVREVLDQDS</sequence>
<dbReference type="EMBL" id="PZQS01000009">
    <property type="protein sequence ID" value="PVD24058.1"/>
    <property type="molecule type" value="Genomic_DNA"/>
</dbReference>
<feature type="region of interest" description="Disordered" evidence="1">
    <location>
        <begin position="362"/>
        <end position="393"/>
    </location>
</feature>
<feature type="compositionally biased region" description="Basic and acidic residues" evidence="1">
    <location>
        <begin position="377"/>
        <end position="393"/>
    </location>
</feature>
<feature type="compositionally biased region" description="Polar residues" evidence="1">
    <location>
        <begin position="364"/>
        <end position="376"/>
    </location>
</feature>
<feature type="compositionally biased region" description="Polar residues" evidence="1">
    <location>
        <begin position="10"/>
        <end position="21"/>
    </location>
</feature>
<evidence type="ECO:0000256" key="2">
    <source>
        <dbReference type="SAM" id="Phobius"/>
    </source>
</evidence>
<feature type="transmembrane region" description="Helical" evidence="2">
    <location>
        <begin position="184"/>
        <end position="210"/>
    </location>
</feature>
<dbReference type="AlphaFoldDB" id="A0A2T7NSC6"/>
<comment type="caution">
    <text evidence="4">The sequence shown here is derived from an EMBL/GenBank/DDBJ whole genome shotgun (WGS) entry which is preliminary data.</text>
</comment>
<evidence type="ECO:0000256" key="3">
    <source>
        <dbReference type="SAM" id="SignalP"/>
    </source>
</evidence>
<feature type="region of interest" description="Disordered" evidence="1">
    <location>
        <begin position="1"/>
        <end position="21"/>
    </location>
</feature>
<dbReference type="Proteomes" id="UP000245119">
    <property type="component" value="Linkage Group LG9"/>
</dbReference>
<keyword evidence="2" id="KW-0812">Transmembrane</keyword>
<keyword evidence="3" id="KW-0732">Signal</keyword>
<protein>
    <recommendedName>
        <fullName evidence="6">Immunoglobulin subtype domain-containing protein</fullName>
    </recommendedName>
</protein>
<evidence type="ECO:0000313" key="5">
    <source>
        <dbReference type="Proteomes" id="UP000245119"/>
    </source>
</evidence>
<evidence type="ECO:0000256" key="1">
    <source>
        <dbReference type="SAM" id="MobiDB-lite"/>
    </source>
</evidence>